<dbReference type="Pfam" id="PF00535">
    <property type="entry name" value="Glycos_transf_2"/>
    <property type="match status" value="1"/>
</dbReference>
<feature type="domain" description="Glycosyltransferase 2-like" evidence="4">
    <location>
        <begin position="221"/>
        <end position="343"/>
    </location>
</feature>
<accession>A0A1Z8B7V0</accession>
<evidence type="ECO:0000313" key="5">
    <source>
        <dbReference type="EMBL" id="OUS18672.1"/>
    </source>
</evidence>
<dbReference type="SUPFAM" id="SSF53448">
    <property type="entry name" value="Nucleotide-diphospho-sugar transferases"/>
    <property type="match status" value="1"/>
</dbReference>
<dbReference type="GO" id="GO:0016757">
    <property type="term" value="F:glycosyltransferase activity"/>
    <property type="evidence" value="ECO:0007669"/>
    <property type="project" value="UniProtKB-KW"/>
</dbReference>
<name>A0A1Z8B7V0_9FLAO</name>
<reference evidence="6" key="1">
    <citation type="journal article" date="2017" name="Proc. Natl. Acad. Sci. U.S.A.">
        <title>Simulation of Deepwater Horizon oil plume reveals substrate specialization within a complex community of hydrocarbon-degraders.</title>
        <authorList>
            <person name="Hu P."/>
            <person name="Dubinsky E.A."/>
            <person name="Probst A.J."/>
            <person name="Wang J."/>
            <person name="Sieber C.M.K."/>
            <person name="Tom L.M."/>
            <person name="Gardinali P."/>
            <person name="Banfield J.F."/>
            <person name="Atlas R.M."/>
            <person name="Andersen G.L."/>
        </authorList>
    </citation>
    <scope>NUCLEOTIDE SEQUENCE [LARGE SCALE GENOMIC DNA]</scope>
</reference>
<evidence type="ECO:0000256" key="1">
    <source>
        <dbReference type="ARBA" id="ARBA00006739"/>
    </source>
</evidence>
<keyword evidence="2" id="KW-0328">Glycosyltransferase</keyword>
<evidence type="ECO:0000256" key="2">
    <source>
        <dbReference type="ARBA" id="ARBA00022676"/>
    </source>
</evidence>
<dbReference type="Proteomes" id="UP000196102">
    <property type="component" value="Unassembled WGS sequence"/>
</dbReference>
<dbReference type="AlphaFoldDB" id="A0A1Z8B7V0"/>
<evidence type="ECO:0000256" key="3">
    <source>
        <dbReference type="ARBA" id="ARBA00022679"/>
    </source>
</evidence>
<proteinExistence type="inferred from homology"/>
<sequence>MITLVYHNGIAITEHYSGLPIVKAIYKCAQEHPDDYLLIYEKDTDIESFQAQLPELNHRAYFISNYNSVSEDLGYVEDGPFIKINKNVIYPTWLKSTAIVCIHSQLVIMTEDSHSSESNYLYWVNSIGKTSLSLGVLNYQIPFIEENQCFNDKQLYKFVRQHYKTRWLFILLLCHLWYEKRFPLLAFMNSFFHSAIFIKANVSSLQNHEIEKINDDFIYDVVIPTMGRSSYLKDVLIDLNNQTMLPNTVIIIEQNADSLATSELDFIQNEQWNFNIQHEFTHITGACRARNRAISLSKSKWILLFDDDVRVGEGFSNQIFEFILHTRVKCLTVSCLQKGEKEKNHTFLQWPAFGSGCSIVHREVIEKCKFDMALEHGYGEDVDYGMQIRNAGYDVIYVPHINMLHLKAPVGGFRKPHFFPWQEDAIQPKPSPQIMYHRKKNYTAKQLLGYKLTLFIKFYKDYSIKNPLSYYKYFKKAWSKSMYWSQKLAKDAEV</sequence>
<protein>
    <submittedName>
        <fullName evidence="5">Glycosyl transferase family 2</fullName>
    </submittedName>
</protein>
<dbReference type="Gene3D" id="3.90.550.10">
    <property type="entry name" value="Spore Coat Polysaccharide Biosynthesis Protein SpsA, Chain A"/>
    <property type="match status" value="1"/>
</dbReference>
<dbReference type="PANTHER" id="PTHR43179">
    <property type="entry name" value="RHAMNOSYLTRANSFERASE WBBL"/>
    <property type="match status" value="1"/>
</dbReference>
<gene>
    <name evidence="5" type="ORF">A9Q93_03385</name>
</gene>
<comment type="caution">
    <text evidence="5">The sequence shown here is derived from an EMBL/GenBank/DDBJ whole genome shotgun (WGS) entry which is preliminary data.</text>
</comment>
<organism evidence="5 6">
    <name type="scientific">Nonlabens dokdonensis</name>
    <dbReference type="NCBI Taxonomy" id="328515"/>
    <lineage>
        <taxon>Bacteria</taxon>
        <taxon>Pseudomonadati</taxon>
        <taxon>Bacteroidota</taxon>
        <taxon>Flavobacteriia</taxon>
        <taxon>Flavobacteriales</taxon>
        <taxon>Flavobacteriaceae</taxon>
        <taxon>Nonlabens</taxon>
    </lineage>
</organism>
<dbReference type="RefSeq" id="WP_303685977.1">
    <property type="nucleotide sequence ID" value="NZ_CAJXYO010000036.1"/>
</dbReference>
<dbReference type="InterPro" id="IPR029044">
    <property type="entry name" value="Nucleotide-diphossugar_trans"/>
</dbReference>
<evidence type="ECO:0000313" key="6">
    <source>
        <dbReference type="Proteomes" id="UP000196102"/>
    </source>
</evidence>
<dbReference type="InterPro" id="IPR001173">
    <property type="entry name" value="Glyco_trans_2-like"/>
</dbReference>
<dbReference type="EMBL" id="MAAX01000059">
    <property type="protein sequence ID" value="OUS18672.1"/>
    <property type="molecule type" value="Genomic_DNA"/>
</dbReference>
<evidence type="ECO:0000259" key="4">
    <source>
        <dbReference type="Pfam" id="PF00535"/>
    </source>
</evidence>
<keyword evidence="3 5" id="KW-0808">Transferase</keyword>
<dbReference type="PANTHER" id="PTHR43179:SF12">
    <property type="entry name" value="GALACTOFURANOSYLTRANSFERASE GLFT2"/>
    <property type="match status" value="1"/>
</dbReference>
<comment type="similarity">
    <text evidence="1">Belongs to the glycosyltransferase 2 family.</text>
</comment>